<dbReference type="RefSeq" id="WP_057770893.1">
    <property type="nucleotide sequence ID" value="NZ_CP042593.1"/>
</dbReference>
<dbReference type="EMBL" id="CP042593">
    <property type="protein sequence ID" value="QED48172.1"/>
    <property type="molecule type" value="Genomic_DNA"/>
</dbReference>
<organism evidence="1 2">
    <name type="scientific">Cytobacillus dafuensis</name>
    <name type="common">Bacillus dafuensis</name>
    <dbReference type="NCBI Taxonomy" id="1742359"/>
    <lineage>
        <taxon>Bacteria</taxon>
        <taxon>Bacillati</taxon>
        <taxon>Bacillota</taxon>
        <taxon>Bacilli</taxon>
        <taxon>Bacillales</taxon>
        <taxon>Bacillaceae</taxon>
        <taxon>Cytobacillus</taxon>
    </lineage>
</organism>
<evidence type="ECO:0000313" key="1">
    <source>
        <dbReference type="EMBL" id="QED48172.1"/>
    </source>
</evidence>
<evidence type="ECO:0008006" key="3">
    <source>
        <dbReference type="Google" id="ProtNLM"/>
    </source>
</evidence>
<dbReference type="KEGG" id="bda:FSZ17_13520"/>
<evidence type="ECO:0000313" key="2">
    <source>
        <dbReference type="Proteomes" id="UP000321555"/>
    </source>
</evidence>
<accession>A0A5B8Z4X9</accession>
<proteinExistence type="predicted"/>
<keyword evidence="2" id="KW-1185">Reference proteome</keyword>
<dbReference type="STRING" id="1742359.GCA_001439625_01772"/>
<protein>
    <recommendedName>
        <fullName evidence="3">WYL domain-containing protein</fullName>
    </recommendedName>
</protein>
<dbReference type="AlphaFoldDB" id="A0A5B8Z4X9"/>
<sequence length="70" mass="8128">MNRLLVSAFEEGFPVEIIYCNRDNKFSKRTILVKGINENYIKAFCMTKKQARIFKLESILAVARIRKTAS</sequence>
<dbReference type="Proteomes" id="UP000321555">
    <property type="component" value="Chromosome"/>
</dbReference>
<reference evidence="2" key="1">
    <citation type="submission" date="2019-08" db="EMBL/GenBank/DDBJ databases">
        <authorList>
            <person name="Zheng X."/>
        </authorList>
    </citation>
    <scope>NUCLEOTIDE SEQUENCE [LARGE SCALE GENOMIC DNA]</scope>
    <source>
        <strain evidence="2">FJAT-25496</strain>
    </source>
</reference>
<dbReference type="OrthoDB" id="2112405at2"/>
<gene>
    <name evidence="1" type="ORF">FSZ17_13520</name>
</gene>
<name>A0A5B8Z4X9_CYTDA</name>